<protein>
    <submittedName>
        <fullName evidence="1">Uncharacterized protein</fullName>
    </submittedName>
</protein>
<dbReference type="OrthoDB" id="7742971at2"/>
<comment type="caution">
    <text evidence="1">The sequence shown here is derived from an EMBL/GenBank/DDBJ whole genome shotgun (WGS) entry which is preliminary data.</text>
</comment>
<keyword evidence="2" id="KW-1185">Reference proteome</keyword>
<organism evidence="1 2">
    <name type="scientific">Albidovulum denitrificans</name>
    <dbReference type="NCBI Taxonomy" id="404881"/>
    <lineage>
        <taxon>Bacteria</taxon>
        <taxon>Pseudomonadati</taxon>
        <taxon>Pseudomonadota</taxon>
        <taxon>Alphaproteobacteria</taxon>
        <taxon>Rhodobacterales</taxon>
        <taxon>Paracoccaceae</taxon>
        <taxon>Albidovulum</taxon>
    </lineage>
</organism>
<dbReference type="Gene3D" id="3.30.2000.10">
    <property type="entry name" value="Phage tail protein-like"/>
    <property type="match status" value="1"/>
</dbReference>
<dbReference type="Proteomes" id="UP000238338">
    <property type="component" value="Unassembled WGS sequence"/>
</dbReference>
<name>A0A2S8S6I5_9RHOB</name>
<gene>
    <name evidence="1" type="ORF">LX70_02672</name>
</gene>
<proteinExistence type="predicted"/>
<dbReference type="RefSeq" id="WP_105515249.1">
    <property type="nucleotide sequence ID" value="NZ_PVEP01000005.1"/>
</dbReference>
<dbReference type="InterPro" id="IPR056912">
    <property type="entry name" value="Phage_JBD30_tail_term-like"/>
</dbReference>
<sequence length="145" mass="15445">MDAVTFIRDRIGAEVPTLTGRIEGAMAFAELMRQNSLPQVTPAAFVLPLGLQGGAVDAVTGIFRQEVREIVGVMLVLRSFSRTGDKAIPELEELIDAVVNAVAGIELPGATGVFSLARGSIVSMTAGTIVYQLEFQLSDQLRILT</sequence>
<dbReference type="InterPro" id="IPR038042">
    <property type="entry name" value="Gp37-like"/>
</dbReference>
<dbReference type="EMBL" id="PVEP01000005">
    <property type="protein sequence ID" value="PQV56406.1"/>
    <property type="molecule type" value="Genomic_DNA"/>
</dbReference>
<reference evidence="1 2" key="1">
    <citation type="submission" date="2018-02" db="EMBL/GenBank/DDBJ databases">
        <title>Genomic Encyclopedia of Archaeal and Bacterial Type Strains, Phase II (KMG-II): from individual species to whole genera.</title>
        <authorList>
            <person name="Goeker M."/>
        </authorList>
    </citation>
    <scope>NUCLEOTIDE SEQUENCE [LARGE SCALE GENOMIC DNA]</scope>
    <source>
        <strain evidence="1 2">DSM 18921</strain>
    </source>
</reference>
<dbReference type="Pfam" id="PF23840">
    <property type="entry name" value="Phage_tail_terminator"/>
    <property type="match status" value="1"/>
</dbReference>
<dbReference type="AlphaFoldDB" id="A0A2S8S6I5"/>
<evidence type="ECO:0000313" key="1">
    <source>
        <dbReference type="EMBL" id="PQV56406.1"/>
    </source>
</evidence>
<evidence type="ECO:0000313" key="2">
    <source>
        <dbReference type="Proteomes" id="UP000238338"/>
    </source>
</evidence>
<accession>A0A2S8S6I5</accession>